<feature type="region of interest" description="Disordered" evidence="1">
    <location>
        <begin position="160"/>
        <end position="269"/>
    </location>
</feature>
<keyword evidence="3" id="KW-1185">Reference proteome</keyword>
<sequence length="378" mass="40222">MEAMLISIIPLNNMTFASPKGHTLQRMKTLAGGRSSTTGQDSTWLKGAGCNLLHETELLESCLVLAIKFQATTRGKDSFRWGSKLLVSSVSIDNTALSDDTLLSDTPIACSDDTTTALHTPIITVTAESSPTDTTPAASTEALTTSANIETTTEISEIKIDTTIRQNAPATEQTSTTGSVSHQATFESDHSDSHTVTHEQTPTSESVGDSISTTTLDQPSTTQNPALESTPPDMETSRSSLQHSSTGEESTFPQSSSASSPSLIGSVSTSSRKCACPCAYKRRLEDGSAANASHASDAMIKELTVDVTTLSSQRRKKISAGDERQSSTNIGLVSVIALSLVFAAIFFQDFVSICAHLRYGVKGGQGRKRSTYDRRKQP</sequence>
<dbReference type="AlphaFoldDB" id="A0AAN9AMT3"/>
<evidence type="ECO:0000313" key="3">
    <source>
        <dbReference type="Proteomes" id="UP001374579"/>
    </source>
</evidence>
<feature type="compositionally biased region" description="Polar residues" evidence="1">
    <location>
        <begin position="198"/>
        <end position="227"/>
    </location>
</feature>
<dbReference type="Proteomes" id="UP001374579">
    <property type="component" value="Unassembled WGS sequence"/>
</dbReference>
<reference evidence="2 3" key="1">
    <citation type="submission" date="2024-02" db="EMBL/GenBank/DDBJ databases">
        <title>Chromosome-scale genome assembly of the rough periwinkle Littorina saxatilis.</title>
        <authorList>
            <person name="De Jode A."/>
            <person name="Faria R."/>
            <person name="Formenti G."/>
            <person name="Sims Y."/>
            <person name="Smith T.P."/>
            <person name="Tracey A."/>
            <person name="Wood J.M.D."/>
            <person name="Zagrodzka Z.B."/>
            <person name="Johannesson K."/>
            <person name="Butlin R.K."/>
            <person name="Leder E.H."/>
        </authorList>
    </citation>
    <scope>NUCLEOTIDE SEQUENCE [LARGE SCALE GENOMIC DNA]</scope>
    <source>
        <strain evidence="2">Snail1</strain>
        <tissue evidence="2">Muscle</tissue>
    </source>
</reference>
<proteinExistence type="predicted"/>
<evidence type="ECO:0000256" key="1">
    <source>
        <dbReference type="SAM" id="MobiDB-lite"/>
    </source>
</evidence>
<feature type="compositionally biased region" description="Basic and acidic residues" evidence="1">
    <location>
        <begin position="187"/>
        <end position="197"/>
    </location>
</feature>
<feature type="compositionally biased region" description="Polar residues" evidence="1">
    <location>
        <begin position="165"/>
        <end position="186"/>
    </location>
</feature>
<feature type="compositionally biased region" description="Polar residues" evidence="1">
    <location>
        <begin position="237"/>
        <end position="249"/>
    </location>
</feature>
<comment type="caution">
    <text evidence="2">The sequence shown here is derived from an EMBL/GenBank/DDBJ whole genome shotgun (WGS) entry which is preliminary data.</text>
</comment>
<protein>
    <submittedName>
        <fullName evidence="2">Uncharacterized protein</fullName>
    </submittedName>
</protein>
<organism evidence="2 3">
    <name type="scientific">Littorina saxatilis</name>
    <dbReference type="NCBI Taxonomy" id="31220"/>
    <lineage>
        <taxon>Eukaryota</taxon>
        <taxon>Metazoa</taxon>
        <taxon>Spiralia</taxon>
        <taxon>Lophotrochozoa</taxon>
        <taxon>Mollusca</taxon>
        <taxon>Gastropoda</taxon>
        <taxon>Caenogastropoda</taxon>
        <taxon>Littorinimorpha</taxon>
        <taxon>Littorinoidea</taxon>
        <taxon>Littorinidae</taxon>
        <taxon>Littorina</taxon>
    </lineage>
</organism>
<dbReference type="EMBL" id="JBAMIC010000197">
    <property type="protein sequence ID" value="KAK7089876.1"/>
    <property type="molecule type" value="Genomic_DNA"/>
</dbReference>
<name>A0AAN9AMT3_9CAEN</name>
<accession>A0AAN9AMT3</accession>
<gene>
    <name evidence="2" type="ORF">V1264_024891</name>
</gene>
<evidence type="ECO:0000313" key="2">
    <source>
        <dbReference type="EMBL" id="KAK7089876.1"/>
    </source>
</evidence>
<feature type="compositionally biased region" description="Low complexity" evidence="1">
    <location>
        <begin position="250"/>
        <end position="268"/>
    </location>
</feature>